<dbReference type="PANTHER" id="PTHR43085:SF1">
    <property type="entry name" value="PSEUDOURIDINE KINASE-RELATED"/>
    <property type="match status" value="1"/>
</dbReference>
<name>A0A7Y0HGA3_9PROT</name>
<evidence type="ECO:0000256" key="2">
    <source>
        <dbReference type="ARBA" id="ARBA00022679"/>
    </source>
</evidence>
<keyword evidence="5" id="KW-0067">ATP-binding</keyword>
<reference evidence="7 8" key="1">
    <citation type="submission" date="2020-04" db="EMBL/GenBank/DDBJ databases">
        <title>Rhodospirillaceae bacterium KN72 isolated from deep sea.</title>
        <authorList>
            <person name="Zhang D.-C."/>
        </authorList>
    </citation>
    <scope>NUCLEOTIDE SEQUENCE [LARGE SCALE GENOMIC DNA]</scope>
    <source>
        <strain evidence="7 8">KN72</strain>
    </source>
</reference>
<dbReference type="GO" id="GO:0005524">
    <property type="term" value="F:ATP binding"/>
    <property type="evidence" value="ECO:0007669"/>
    <property type="project" value="UniProtKB-KW"/>
</dbReference>
<dbReference type="PANTHER" id="PTHR43085">
    <property type="entry name" value="HEXOKINASE FAMILY MEMBER"/>
    <property type="match status" value="1"/>
</dbReference>
<evidence type="ECO:0000256" key="3">
    <source>
        <dbReference type="ARBA" id="ARBA00022741"/>
    </source>
</evidence>
<organism evidence="7 8">
    <name type="scientific">Pacificispira spongiicola</name>
    <dbReference type="NCBI Taxonomy" id="2729598"/>
    <lineage>
        <taxon>Bacteria</taxon>
        <taxon>Pseudomonadati</taxon>
        <taxon>Pseudomonadota</taxon>
        <taxon>Alphaproteobacteria</taxon>
        <taxon>Rhodospirillales</taxon>
        <taxon>Rhodospirillaceae</taxon>
        <taxon>Pacificispira</taxon>
    </lineage>
</organism>
<dbReference type="RefSeq" id="WP_169625857.1">
    <property type="nucleotide sequence ID" value="NZ_JABBNT010000004.1"/>
</dbReference>
<dbReference type="AlphaFoldDB" id="A0A7Y0HGA3"/>
<keyword evidence="2" id="KW-0808">Transferase</keyword>
<evidence type="ECO:0000256" key="5">
    <source>
        <dbReference type="ARBA" id="ARBA00022840"/>
    </source>
</evidence>
<evidence type="ECO:0000259" key="6">
    <source>
        <dbReference type="Pfam" id="PF00294"/>
    </source>
</evidence>
<dbReference type="PROSITE" id="PS00584">
    <property type="entry name" value="PFKB_KINASES_2"/>
    <property type="match status" value="1"/>
</dbReference>
<sequence length="309" mass="32084">MYLVCGEALYDVFLDSENGSGVLRLEAHPGGSPYNVAIGIARLGGKAALLTGMSHDMLGQRLFDILSREGVATDHLVRLGRRTTVSLVGVDAQGHPAYTFYGLGSADCSITPEDIQPPGPGITGLHFGSFSLVVKPVADAFAQLVDQPGGRFVSVDPNVRTNVEPNVDLWRERLSHYASRADLIKISAEDSGILFPGQSFETLAADWISGGCRLVIVTDGGDDVLAWTASGASARVTPDSFPVVDTVGAGDSFQAALLAKLAADGDGNPKAAVASMDAASLSGLLGYAISAARVTCGRRGADLPRAADL</sequence>
<evidence type="ECO:0000256" key="4">
    <source>
        <dbReference type="ARBA" id="ARBA00022777"/>
    </source>
</evidence>
<dbReference type="InterPro" id="IPR002173">
    <property type="entry name" value="Carboh/pur_kinase_PfkB_CS"/>
</dbReference>
<feature type="domain" description="Carbohydrate kinase PfkB" evidence="6">
    <location>
        <begin position="4"/>
        <end position="302"/>
    </location>
</feature>
<keyword evidence="8" id="KW-1185">Reference proteome</keyword>
<dbReference type="InterPro" id="IPR029056">
    <property type="entry name" value="Ribokinase-like"/>
</dbReference>
<evidence type="ECO:0000256" key="1">
    <source>
        <dbReference type="ARBA" id="ARBA00010688"/>
    </source>
</evidence>
<dbReference type="CDD" id="cd01167">
    <property type="entry name" value="bac_FRK"/>
    <property type="match status" value="1"/>
</dbReference>
<comment type="similarity">
    <text evidence="1">Belongs to the carbohydrate kinase PfkB family.</text>
</comment>
<accession>A0A7Y0HGA3</accession>
<dbReference type="GO" id="GO:0016301">
    <property type="term" value="F:kinase activity"/>
    <property type="evidence" value="ECO:0007669"/>
    <property type="project" value="UniProtKB-KW"/>
</dbReference>
<proteinExistence type="inferred from homology"/>
<evidence type="ECO:0000313" key="7">
    <source>
        <dbReference type="EMBL" id="NMM45458.1"/>
    </source>
</evidence>
<keyword evidence="3" id="KW-0547">Nucleotide-binding</keyword>
<gene>
    <name evidence="7" type="ORF">HH303_13270</name>
</gene>
<keyword evidence="4 7" id="KW-0418">Kinase</keyword>
<dbReference type="Proteomes" id="UP000539372">
    <property type="component" value="Unassembled WGS sequence"/>
</dbReference>
<dbReference type="Pfam" id="PF00294">
    <property type="entry name" value="PfkB"/>
    <property type="match status" value="1"/>
</dbReference>
<dbReference type="SUPFAM" id="SSF53613">
    <property type="entry name" value="Ribokinase-like"/>
    <property type="match status" value="1"/>
</dbReference>
<evidence type="ECO:0000313" key="8">
    <source>
        <dbReference type="Proteomes" id="UP000539372"/>
    </source>
</evidence>
<protein>
    <submittedName>
        <fullName evidence="7">Carbohydrate kinase</fullName>
    </submittedName>
</protein>
<dbReference type="InterPro" id="IPR011611">
    <property type="entry name" value="PfkB_dom"/>
</dbReference>
<dbReference type="InterPro" id="IPR050306">
    <property type="entry name" value="PfkB_Carbo_kinase"/>
</dbReference>
<dbReference type="Gene3D" id="3.40.1190.20">
    <property type="match status" value="1"/>
</dbReference>
<comment type="caution">
    <text evidence="7">The sequence shown here is derived from an EMBL/GenBank/DDBJ whole genome shotgun (WGS) entry which is preliminary data.</text>
</comment>
<dbReference type="EMBL" id="JABBNT010000004">
    <property type="protein sequence ID" value="NMM45458.1"/>
    <property type="molecule type" value="Genomic_DNA"/>
</dbReference>